<dbReference type="InterPro" id="IPR006015">
    <property type="entry name" value="Universal_stress_UspA"/>
</dbReference>
<evidence type="ECO:0000313" key="3">
    <source>
        <dbReference type="Proteomes" id="UP000250321"/>
    </source>
</evidence>
<dbReference type="PANTHER" id="PTHR46553:SF3">
    <property type="entry name" value="ADENINE NUCLEOTIDE ALPHA HYDROLASES-LIKE SUPERFAMILY PROTEIN"/>
    <property type="match status" value="1"/>
</dbReference>
<dbReference type="Pfam" id="PF00582">
    <property type="entry name" value="Usp"/>
    <property type="match status" value="1"/>
</dbReference>
<dbReference type="PANTHER" id="PTHR46553">
    <property type="entry name" value="ADENINE NUCLEOTIDE ALPHA HYDROLASES-LIKE SUPERFAMILY PROTEIN"/>
    <property type="match status" value="1"/>
</dbReference>
<dbReference type="STRING" id="2094558.A0A314V1G4"/>
<feature type="domain" description="UspA" evidence="1">
    <location>
        <begin position="13"/>
        <end position="158"/>
    </location>
</feature>
<organism evidence="2 3">
    <name type="scientific">Prunus yedoensis var. nudiflora</name>
    <dbReference type="NCBI Taxonomy" id="2094558"/>
    <lineage>
        <taxon>Eukaryota</taxon>
        <taxon>Viridiplantae</taxon>
        <taxon>Streptophyta</taxon>
        <taxon>Embryophyta</taxon>
        <taxon>Tracheophyta</taxon>
        <taxon>Spermatophyta</taxon>
        <taxon>Magnoliopsida</taxon>
        <taxon>eudicotyledons</taxon>
        <taxon>Gunneridae</taxon>
        <taxon>Pentapetalae</taxon>
        <taxon>rosids</taxon>
        <taxon>fabids</taxon>
        <taxon>Rosales</taxon>
        <taxon>Rosaceae</taxon>
        <taxon>Amygdaloideae</taxon>
        <taxon>Amygdaleae</taxon>
        <taxon>Prunus</taxon>
    </lineage>
</organism>
<dbReference type="OrthoDB" id="843225at2759"/>
<dbReference type="PRINTS" id="PR01438">
    <property type="entry name" value="UNVRSLSTRESS"/>
</dbReference>
<name>A0A314V1G4_PRUYE</name>
<dbReference type="CDD" id="cd23659">
    <property type="entry name" value="USP_At3g01520-like"/>
    <property type="match status" value="1"/>
</dbReference>
<dbReference type="InterPro" id="IPR006016">
    <property type="entry name" value="UspA"/>
</dbReference>
<evidence type="ECO:0000259" key="1">
    <source>
        <dbReference type="Pfam" id="PF00582"/>
    </source>
</evidence>
<dbReference type="EMBL" id="PJQY01002777">
    <property type="protein sequence ID" value="PQM42732.1"/>
    <property type="molecule type" value="Genomic_DNA"/>
</dbReference>
<comment type="caution">
    <text evidence="2">The sequence shown here is derived from an EMBL/GenBank/DDBJ whole genome shotgun (WGS) entry which is preliminary data.</text>
</comment>
<dbReference type="InterPro" id="IPR014729">
    <property type="entry name" value="Rossmann-like_a/b/a_fold"/>
</dbReference>
<dbReference type="SUPFAM" id="SSF52402">
    <property type="entry name" value="Adenine nucleotide alpha hydrolases-like"/>
    <property type="match status" value="1"/>
</dbReference>
<keyword evidence="3" id="KW-1185">Reference proteome</keyword>
<protein>
    <submittedName>
        <fullName evidence="2">Universal stress protein A-like protein</fullName>
    </submittedName>
</protein>
<dbReference type="Gene3D" id="3.40.50.620">
    <property type="entry name" value="HUPs"/>
    <property type="match status" value="1"/>
</dbReference>
<evidence type="ECO:0000313" key="2">
    <source>
        <dbReference type="EMBL" id="PQM42732.1"/>
    </source>
</evidence>
<sequence length="163" mass="17748">MAEGSENKGKPLMLVAVDDSEHSFYALEWTLDHFFAHGTNHPFKLIVIHARASPSSALGVAGFGSVDFMTSLEADMKKSSSKTVQKAKDICTSKKVEDVEVEVMEGDPRNVMNDAVEKHHASLLVLGSHGYGLVKRAVLGSVSDYCAHHVKCSVMIVKKPTKH</sequence>
<gene>
    <name evidence="2" type="ORF">Pyn_17619</name>
</gene>
<reference evidence="2 3" key="1">
    <citation type="submission" date="2018-02" db="EMBL/GenBank/DDBJ databases">
        <title>Draft genome of wild Prunus yedoensis var. nudiflora.</title>
        <authorList>
            <person name="Baek S."/>
            <person name="Kim J.-H."/>
            <person name="Choi K."/>
            <person name="Kim G.-B."/>
            <person name="Cho A."/>
            <person name="Jang H."/>
            <person name="Shin C.-H."/>
            <person name="Yu H.-J."/>
            <person name="Mun J.-H."/>
        </authorList>
    </citation>
    <scope>NUCLEOTIDE SEQUENCE [LARGE SCALE GENOMIC DNA]</scope>
    <source>
        <strain evidence="3">cv. Jeju island</strain>
        <tissue evidence="2">Leaf</tissue>
    </source>
</reference>
<proteinExistence type="predicted"/>
<dbReference type="AlphaFoldDB" id="A0A314V1G4"/>
<accession>A0A314V1G4</accession>
<dbReference type="Proteomes" id="UP000250321">
    <property type="component" value="Unassembled WGS sequence"/>
</dbReference>